<sequence length="167" mass="18683">MFCKCATPRDVRLPYRTRRGLDLWPEFLVGWAECSGAWLCFPLTPEMNTYPHSNCDQGARESTGQSTGFLALGWRSAIAASMLRRGLAVIMCGSILNNGTRLEIPESYVRARHLAGRQPFFSCRPGLQPYLLCHEAIAAGACFRPNRRLSIRGMGFPDTRFGWLPSP</sequence>
<accession>A0A167PGD0</accession>
<dbReference type="AlphaFoldDB" id="A0A167PGD0"/>
<evidence type="ECO:0000313" key="1">
    <source>
        <dbReference type="EMBL" id="KZO98764.1"/>
    </source>
</evidence>
<proteinExistence type="predicted"/>
<organism evidence="1 2">
    <name type="scientific">Calocera viscosa (strain TUFC12733)</name>
    <dbReference type="NCBI Taxonomy" id="1330018"/>
    <lineage>
        <taxon>Eukaryota</taxon>
        <taxon>Fungi</taxon>
        <taxon>Dikarya</taxon>
        <taxon>Basidiomycota</taxon>
        <taxon>Agaricomycotina</taxon>
        <taxon>Dacrymycetes</taxon>
        <taxon>Dacrymycetales</taxon>
        <taxon>Dacrymycetaceae</taxon>
        <taxon>Calocera</taxon>
    </lineage>
</organism>
<keyword evidence="2" id="KW-1185">Reference proteome</keyword>
<reference evidence="1 2" key="1">
    <citation type="journal article" date="2016" name="Mol. Biol. Evol.">
        <title>Comparative Genomics of Early-Diverging Mushroom-Forming Fungi Provides Insights into the Origins of Lignocellulose Decay Capabilities.</title>
        <authorList>
            <person name="Nagy L.G."/>
            <person name="Riley R."/>
            <person name="Tritt A."/>
            <person name="Adam C."/>
            <person name="Daum C."/>
            <person name="Floudas D."/>
            <person name="Sun H."/>
            <person name="Yadav J.S."/>
            <person name="Pangilinan J."/>
            <person name="Larsson K.H."/>
            <person name="Matsuura K."/>
            <person name="Barry K."/>
            <person name="Labutti K."/>
            <person name="Kuo R."/>
            <person name="Ohm R.A."/>
            <person name="Bhattacharya S.S."/>
            <person name="Shirouzu T."/>
            <person name="Yoshinaga Y."/>
            <person name="Martin F.M."/>
            <person name="Grigoriev I.V."/>
            <person name="Hibbett D.S."/>
        </authorList>
    </citation>
    <scope>NUCLEOTIDE SEQUENCE [LARGE SCALE GENOMIC DNA]</scope>
    <source>
        <strain evidence="1 2">TUFC12733</strain>
    </source>
</reference>
<protein>
    <submittedName>
        <fullName evidence="1">Uncharacterized protein</fullName>
    </submittedName>
</protein>
<gene>
    <name evidence="1" type="ORF">CALVIDRAFT_417656</name>
</gene>
<evidence type="ECO:0000313" key="2">
    <source>
        <dbReference type="Proteomes" id="UP000076738"/>
    </source>
</evidence>
<dbReference type="EMBL" id="KV417274">
    <property type="protein sequence ID" value="KZO98764.1"/>
    <property type="molecule type" value="Genomic_DNA"/>
</dbReference>
<name>A0A167PGD0_CALVF</name>
<dbReference type="Proteomes" id="UP000076738">
    <property type="component" value="Unassembled WGS sequence"/>
</dbReference>